<dbReference type="SUPFAM" id="SSF158472">
    <property type="entry name" value="HAMP domain-like"/>
    <property type="match status" value="1"/>
</dbReference>
<dbReference type="PANTHER" id="PTHR46663:SF2">
    <property type="entry name" value="GGDEF DOMAIN-CONTAINING PROTEIN"/>
    <property type="match status" value="1"/>
</dbReference>
<feature type="domain" description="GGDEF" evidence="4">
    <location>
        <begin position="283"/>
        <end position="415"/>
    </location>
</feature>
<dbReference type="InterPro" id="IPR033417">
    <property type="entry name" value="CHASE8"/>
</dbReference>
<dbReference type="Pfam" id="PF17152">
    <property type="entry name" value="CHASE8"/>
    <property type="match status" value="1"/>
</dbReference>
<dbReference type="GO" id="GO:0007165">
    <property type="term" value="P:signal transduction"/>
    <property type="evidence" value="ECO:0007669"/>
    <property type="project" value="InterPro"/>
</dbReference>
<dbReference type="GO" id="GO:0016020">
    <property type="term" value="C:membrane"/>
    <property type="evidence" value="ECO:0007669"/>
    <property type="project" value="InterPro"/>
</dbReference>
<gene>
    <name evidence="5" type="ORF">EHS89_04850</name>
</gene>
<protein>
    <submittedName>
        <fullName evidence="5">Sensor domain-containing diguanylate cyclase</fullName>
    </submittedName>
</protein>
<keyword evidence="2" id="KW-1133">Transmembrane helix</keyword>
<keyword evidence="2" id="KW-0812">Transmembrane</keyword>
<evidence type="ECO:0000259" key="4">
    <source>
        <dbReference type="PROSITE" id="PS50887"/>
    </source>
</evidence>
<accession>A0A3P1STA1</accession>
<evidence type="ECO:0000313" key="6">
    <source>
        <dbReference type="Proteomes" id="UP000267535"/>
    </source>
</evidence>
<dbReference type="InterPro" id="IPR043128">
    <property type="entry name" value="Rev_trsase/Diguanyl_cyclase"/>
</dbReference>
<dbReference type="InterPro" id="IPR052163">
    <property type="entry name" value="DGC-Regulatory_Protein"/>
</dbReference>
<dbReference type="CDD" id="cd06225">
    <property type="entry name" value="HAMP"/>
    <property type="match status" value="1"/>
</dbReference>
<keyword evidence="2" id="KW-0472">Membrane</keyword>
<dbReference type="SMART" id="SM00267">
    <property type="entry name" value="GGDEF"/>
    <property type="match status" value="1"/>
</dbReference>
<reference evidence="5 6" key="1">
    <citation type="submission" date="2018-11" db="EMBL/GenBank/DDBJ databases">
        <title>The draft genome sequence of Amphritea balenae JAMM 1525T.</title>
        <authorList>
            <person name="Fang Z."/>
            <person name="Zhang Y."/>
            <person name="Han X."/>
        </authorList>
    </citation>
    <scope>NUCLEOTIDE SEQUENCE [LARGE SCALE GENOMIC DNA]</scope>
    <source>
        <strain evidence="5 6">JAMM 1525</strain>
    </source>
</reference>
<dbReference type="PANTHER" id="PTHR46663">
    <property type="entry name" value="DIGUANYLATE CYCLASE DGCT-RELATED"/>
    <property type="match status" value="1"/>
</dbReference>
<sequence length="419" mass="47216">MIRELFSRFTIAQKFVALIMLISSISIIFATAMFTMNEYYSAERQLRERVNLLGEVVAENITAAVAFDDKDATGELINILNADMSIRFAQVTDITGDMMASYGDRNFIDMDISALYNNYVVIERELYLDRQRVGRLLLVGDKASFYSQIEVYLAVAVFVLIGSILFSFALSFWLQKKLSGPIIHLSNVAREVKDQGNYSLRAEVMENDEIGDLATVFNGMLEQIASRDHMLETEVKKRTEELELLNQKLASQAFYDGLTGLPNRTLFENRLSKAMAHQDRRGGKVVLFFIDLDGFKQINDTMGHSAGDELLIKASERLAVECREMDTVARFGGDEFIMLMVLDEDENVATIAARIVKQFNRPFLLNGEMRRITLSMGVAVYGQHGNDFDTLKTYADEAMYVAKKKGKNGFVISSADVSL</sequence>
<dbReference type="InterPro" id="IPR029787">
    <property type="entry name" value="Nucleotide_cyclase"/>
</dbReference>
<dbReference type="Gene3D" id="6.10.340.10">
    <property type="match status" value="1"/>
</dbReference>
<evidence type="ECO:0000256" key="2">
    <source>
        <dbReference type="SAM" id="Phobius"/>
    </source>
</evidence>
<feature type="domain" description="HAMP" evidence="3">
    <location>
        <begin position="176"/>
        <end position="229"/>
    </location>
</feature>
<dbReference type="Proteomes" id="UP000267535">
    <property type="component" value="Unassembled WGS sequence"/>
</dbReference>
<proteinExistence type="predicted"/>
<dbReference type="InterPro" id="IPR000160">
    <property type="entry name" value="GGDEF_dom"/>
</dbReference>
<name>A0A3P1STA1_9GAMM</name>
<feature type="transmembrane region" description="Helical" evidence="2">
    <location>
        <begin position="151"/>
        <end position="174"/>
    </location>
</feature>
<comment type="cofactor">
    <cofactor evidence="1">
        <name>Mg(2+)</name>
        <dbReference type="ChEBI" id="CHEBI:18420"/>
    </cofactor>
</comment>
<dbReference type="FunFam" id="3.30.70.270:FF:000001">
    <property type="entry name" value="Diguanylate cyclase domain protein"/>
    <property type="match status" value="1"/>
</dbReference>
<dbReference type="Pfam" id="PF00990">
    <property type="entry name" value="GGDEF"/>
    <property type="match status" value="1"/>
</dbReference>
<feature type="transmembrane region" description="Helical" evidence="2">
    <location>
        <begin position="15"/>
        <end position="36"/>
    </location>
</feature>
<dbReference type="GO" id="GO:0003824">
    <property type="term" value="F:catalytic activity"/>
    <property type="evidence" value="ECO:0007669"/>
    <property type="project" value="UniProtKB-ARBA"/>
</dbReference>
<evidence type="ECO:0000259" key="3">
    <source>
        <dbReference type="PROSITE" id="PS50885"/>
    </source>
</evidence>
<dbReference type="Pfam" id="PF00672">
    <property type="entry name" value="HAMP"/>
    <property type="match status" value="1"/>
</dbReference>
<dbReference type="NCBIfam" id="TIGR00254">
    <property type="entry name" value="GGDEF"/>
    <property type="match status" value="1"/>
</dbReference>
<organism evidence="5 6">
    <name type="scientific">Amphritea balenae</name>
    <dbReference type="NCBI Taxonomy" id="452629"/>
    <lineage>
        <taxon>Bacteria</taxon>
        <taxon>Pseudomonadati</taxon>
        <taxon>Pseudomonadota</taxon>
        <taxon>Gammaproteobacteria</taxon>
        <taxon>Oceanospirillales</taxon>
        <taxon>Oceanospirillaceae</taxon>
        <taxon>Amphritea</taxon>
    </lineage>
</organism>
<dbReference type="OrthoDB" id="9803824at2"/>
<dbReference type="PROSITE" id="PS50885">
    <property type="entry name" value="HAMP"/>
    <property type="match status" value="1"/>
</dbReference>
<comment type="caution">
    <text evidence="5">The sequence shown here is derived from an EMBL/GenBank/DDBJ whole genome shotgun (WGS) entry which is preliminary data.</text>
</comment>
<dbReference type="CDD" id="cd01949">
    <property type="entry name" value="GGDEF"/>
    <property type="match status" value="1"/>
</dbReference>
<dbReference type="Gene3D" id="3.30.70.270">
    <property type="match status" value="1"/>
</dbReference>
<evidence type="ECO:0000313" key="5">
    <source>
        <dbReference type="EMBL" id="RRD00424.1"/>
    </source>
</evidence>
<dbReference type="RefSeq" id="WP_124925005.1">
    <property type="nucleotide sequence ID" value="NZ_BMOH01000003.1"/>
</dbReference>
<keyword evidence="6" id="KW-1185">Reference proteome</keyword>
<dbReference type="AlphaFoldDB" id="A0A3P1STA1"/>
<dbReference type="SMART" id="SM00304">
    <property type="entry name" value="HAMP"/>
    <property type="match status" value="1"/>
</dbReference>
<dbReference type="PROSITE" id="PS50887">
    <property type="entry name" value="GGDEF"/>
    <property type="match status" value="1"/>
</dbReference>
<dbReference type="EMBL" id="RQXV01000002">
    <property type="protein sequence ID" value="RRD00424.1"/>
    <property type="molecule type" value="Genomic_DNA"/>
</dbReference>
<dbReference type="InterPro" id="IPR003660">
    <property type="entry name" value="HAMP_dom"/>
</dbReference>
<evidence type="ECO:0000256" key="1">
    <source>
        <dbReference type="ARBA" id="ARBA00001946"/>
    </source>
</evidence>
<dbReference type="SUPFAM" id="SSF55073">
    <property type="entry name" value="Nucleotide cyclase"/>
    <property type="match status" value="1"/>
</dbReference>